<comment type="caution">
    <text evidence="7">The sequence shown here is derived from an EMBL/GenBank/DDBJ whole genome shotgun (WGS) entry which is preliminary data.</text>
</comment>
<dbReference type="InterPro" id="IPR008949">
    <property type="entry name" value="Isoprenoid_synthase_dom_sf"/>
</dbReference>
<gene>
    <name evidence="7" type="ORF">GCM10007924_16290</name>
</gene>
<keyword evidence="8" id="KW-1185">Reference proteome</keyword>
<protein>
    <submittedName>
        <fullName evidence="7">Farnesyltranstransferase</fullName>
    </submittedName>
</protein>
<keyword evidence="4" id="KW-0479">Metal-binding</keyword>
<dbReference type="Proteomes" id="UP001161409">
    <property type="component" value="Unassembled WGS sequence"/>
</dbReference>
<keyword evidence="5" id="KW-0460">Magnesium</keyword>
<evidence type="ECO:0000313" key="8">
    <source>
        <dbReference type="Proteomes" id="UP001161409"/>
    </source>
</evidence>
<reference evidence="7" key="2">
    <citation type="submission" date="2023-01" db="EMBL/GenBank/DDBJ databases">
        <title>Draft genome sequence of Sneathiella chinensis strain NBRC 103408.</title>
        <authorList>
            <person name="Sun Q."/>
            <person name="Mori K."/>
        </authorList>
    </citation>
    <scope>NUCLEOTIDE SEQUENCE</scope>
    <source>
        <strain evidence="7">NBRC 103408</strain>
    </source>
</reference>
<organism evidence="7 8">
    <name type="scientific">Sneathiella chinensis</name>
    <dbReference type="NCBI Taxonomy" id="349750"/>
    <lineage>
        <taxon>Bacteria</taxon>
        <taxon>Pseudomonadati</taxon>
        <taxon>Pseudomonadota</taxon>
        <taxon>Alphaproteobacteria</taxon>
        <taxon>Sneathiellales</taxon>
        <taxon>Sneathiellaceae</taxon>
        <taxon>Sneathiella</taxon>
    </lineage>
</organism>
<comment type="cofactor">
    <cofactor evidence="1">
        <name>Mg(2+)</name>
        <dbReference type="ChEBI" id="CHEBI:18420"/>
    </cofactor>
</comment>
<dbReference type="InterPro" id="IPR000092">
    <property type="entry name" value="Polyprenyl_synt"/>
</dbReference>
<dbReference type="SFLD" id="SFLDS00005">
    <property type="entry name" value="Isoprenoid_Synthase_Type_I"/>
    <property type="match status" value="1"/>
</dbReference>
<dbReference type="SUPFAM" id="SSF48576">
    <property type="entry name" value="Terpenoid synthases"/>
    <property type="match status" value="1"/>
</dbReference>
<dbReference type="InterPro" id="IPR033749">
    <property type="entry name" value="Polyprenyl_synt_CS"/>
</dbReference>
<evidence type="ECO:0000256" key="3">
    <source>
        <dbReference type="ARBA" id="ARBA00022679"/>
    </source>
</evidence>
<evidence type="ECO:0000256" key="6">
    <source>
        <dbReference type="RuleBase" id="RU004466"/>
    </source>
</evidence>
<proteinExistence type="inferred from homology"/>
<evidence type="ECO:0000256" key="5">
    <source>
        <dbReference type="ARBA" id="ARBA00022842"/>
    </source>
</evidence>
<dbReference type="CDD" id="cd00685">
    <property type="entry name" value="Trans_IPPS_HT"/>
    <property type="match status" value="1"/>
</dbReference>
<keyword evidence="3 6" id="KW-0808">Transferase</keyword>
<sequence length="339" mass="36819">MSVSVQLENKTSEPVKASLQPLMDIVRQDLDSTNQIILDRMHSEVELIPTLARHLIAAGGKRLRPVLTLGSAKLCGYDGDRAQKLAACVEFIHTATLLHDDVVDESDLRRGNETANVLWGNQASVLVGDFLFSRSFQLMVEDGSLEVLRILSTASAVIAEGEVQQLMNVGDVNVTEENYLQVIASKTAALFAAACEVGAVVADRSPEEAAALRNYGNDLGIAFQLIDDALDYSAEQAALGKTIGDDFREGKVTLPILLAYQRGDADERAFWTRVIEAEQQDGDLDHAMTLLARHNALGDTFARARDYGNSAKKSLDIFPDSPVKAALIGAIDFAIERAY</sequence>
<comment type="similarity">
    <text evidence="2 6">Belongs to the FPP/GGPP synthase family.</text>
</comment>
<dbReference type="PANTHER" id="PTHR12001:SF69">
    <property type="entry name" value="ALL TRANS-POLYPRENYL-DIPHOSPHATE SYNTHASE PDSS1"/>
    <property type="match status" value="1"/>
</dbReference>
<accession>A0ABQ5U583</accession>
<dbReference type="Gene3D" id="1.10.600.10">
    <property type="entry name" value="Farnesyl Diphosphate Synthase"/>
    <property type="match status" value="1"/>
</dbReference>
<dbReference type="PANTHER" id="PTHR12001">
    <property type="entry name" value="GERANYLGERANYL PYROPHOSPHATE SYNTHASE"/>
    <property type="match status" value="1"/>
</dbReference>
<dbReference type="Pfam" id="PF00348">
    <property type="entry name" value="polyprenyl_synt"/>
    <property type="match status" value="1"/>
</dbReference>
<evidence type="ECO:0000313" key="7">
    <source>
        <dbReference type="EMBL" id="GLQ06408.1"/>
    </source>
</evidence>
<reference evidence="7" key="1">
    <citation type="journal article" date="2014" name="Int. J. Syst. Evol. Microbiol.">
        <title>Complete genome of a new Firmicutes species belonging to the dominant human colonic microbiota ('Ruminococcus bicirculans') reveals two chromosomes and a selective capacity to utilize plant glucans.</title>
        <authorList>
            <consortium name="NISC Comparative Sequencing Program"/>
            <person name="Wegmann U."/>
            <person name="Louis P."/>
            <person name="Goesmann A."/>
            <person name="Henrissat B."/>
            <person name="Duncan S.H."/>
            <person name="Flint H.J."/>
        </authorList>
    </citation>
    <scope>NUCLEOTIDE SEQUENCE</scope>
    <source>
        <strain evidence="7">NBRC 103408</strain>
    </source>
</reference>
<evidence type="ECO:0000256" key="4">
    <source>
        <dbReference type="ARBA" id="ARBA00022723"/>
    </source>
</evidence>
<name>A0ABQ5U583_9PROT</name>
<evidence type="ECO:0000256" key="2">
    <source>
        <dbReference type="ARBA" id="ARBA00006706"/>
    </source>
</evidence>
<dbReference type="RefSeq" id="WP_380683710.1">
    <property type="nucleotide sequence ID" value="NZ_BSNF01000006.1"/>
</dbReference>
<evidence type="ECO:0000256" key="1">
    <source>
        <dbReference type="ARBA" id="ARBA00001946"/>
    </source>
</evidence>
<dbReference type="EMBL" id="BSNF01000006">
    <property type="protein sequence ID" value="GLQ06408.1"/>
    <property type="molecule type" value="Genomic_DNA"/>
</dbReference>
<dbReference type="PROSITE" id="PS00723">
    <property type="entry name" value="POLYPRENYL_SYNTHASE_1"/>
    <property type="match status" value="1"/>
</dbReference>